<evidence type="ECO:0000256" key="1">
    <source>
        <dbReference type="ARBA" id="ARBA00023002"/>
    </source>
</evidence>
<protein>
    <submittedName>
        <fullName evidence="4">2-polyprenyl-6-methoxyphenol hydroxylase</fullName>
    </submittedName>
</protein>
<dbReference type="PRINTS" id="PR00420">
    <property type="entry name" value="RNGMNOXGNASE"/>
</dbReference>
<comment type="caution">
    <text evidence="4">The sequence shown here is derived from an EMBL/GenBank/DDBJ whole genome shotgun (WGS) entry which is preliminary data.</text>
</comment>
<keyword evidence="2" id="KW-0503">Monooxygenase</keyword>
<dbReference type="Pfam" id="PF01494">
    <property type="entry name" value="FAD_binding_3"/>
    <property type="match status" value="1"/>
</dbReference>
<keyword evidence="1" id="KW-0560">Oxidoreductase</keyword>
<dbReference type="InterPro" id="IPR002938">
    <property type="entry name" value="FAD-bd"/>
</dbReference>
<dbReference type="InterPro" id="IPR050493">
    <property type="entry name" value="FAD-dep_Monooxygenase_BioMet"/>
</dbReference>
<dbReference type="EMBL" id="FXUG01000016">
    <property type="protein sequence ID" value="SMP73160.1"/>
    <property type="molecule type" value="Genomic_DNA"/>
</dbReference>
<dbReference type="SUPFAM" id="SSF51905">
    <property type="entry name" value="FAD/NAD(P)-binding domain"/>
    <property type="match status" value="1"/>
</dbReference>
<dbReference type="Gene3D" id="3.50.50.60">
    <property type="entry name" value="FAD/NAD(P)-binding domain"/>
    <property type="match status" value="1"/>
</dbReference>
<evidence type="ECO:0000256" key="2">
    <source>
        <dbReference type="ARBA" id="ARBA00023033"/>
    </source>
</evidence>
<accession>A0ABY1QJA8</accession>
<reference evidence="4 5" key="1">
    <citation type="submission" date="2017-05" db="EMBL/GenBank/DDBJ databases">
        <authorList>
            <person name="Varghese N."/>
            <person name="Submissions S."/>
        </authorList>
    </citation>
    <scope>NUCLEOTIDE SEQUENCE [LARGE SCALE GENOMIC DNA]</scope>
    <source>
        <strain evidence="4 5">DSM 25457</strain>
    </source>
</reference>
<evidence type="ECO:0000259" key="3">
    <source>
        <dbReference type="Pfam" id="PF01494"/>
    </source>
</evidence>
<name>A0ABY1QJA8_9BACT</name>
<organism evidence="4 5">
    <name type="scientific">Neorhodopirellula lusitana</name>
    <dbReference type="NCBI Taxonomy" id="445327"/>
    <lineage>
        <taxon>Bacteria</taxon>
        <taxon>Pseudomonadati</taxon>
        <taxon>Planctomycetota</taxon>
        <taxon>Planctomycetia</taxon>
        <taxon>Pirellulales</taxon>
        <taxon>Pirellulaceae</taxon>
        <taxon>Neorhodopirellula</taxon>
    </lineage>
</organism>
<keyword evidence="5" id="KW-1185">Reference proteome</keyword>
<dbReference type="InterPro" id="IPR036188">
    <property type="entry name" value="FAD/NAD-bd_sf"/>
</dbReference>
<dbReference type="PANTHER" id="PTHR13789:SF309">
    <property type="entry name" value="PUTATIVE (AFU_ORTHOLOGUE AFUA_6G14510)-RELATED"/>
    <property type="match status" value="1"/>
</dbReference>
<sequence>MAWQLADHGHSVTLFEQAGKCGPIGAGILLQPSGQAVLARLGVLDEVRLKTAKISNLLAQHRSGRTLVHLPYEKVSNELFGLGVLRSHLFHILFDRCVSAGVQVREGQLIASYSATDDGVELIGKDGDKKGRFDLLIAADGSRSRLREHSGLTRSIREYPDAALWTIGPYTGPQDRLLQVVGRCGRLMGMLPVGDGRCSFFWGLKKTEEPHVRTAGLDAWKRQVIEFCPLAEEAVADIQSLDEVTYATYRNSRMRRVTQGRVAFIGDAAHATSPHLGQGLNLALVDAAVLAEQMSIHADYQDAFTAYETLRRSTTGYYSVLTGMLTPFFQTSNRVLQLGRDVSLPVMPHLPYVGKQMVYTMAGLKTGWFGVYRGE</sequence>
<dbReference type="Proteomes" id="UP001158067">
    <property type="component" value="Unassembled WGS sequence"/>
</dbReference>
<dbReference type="Gene3D" id="3.30.9.10">
    <property type="entry name" value="D-Amino Acid Oxidase, subunit A, domain 2"/>
    <property type="match status" value="1"/>
</dbReference>
<evidence type="ECO:0000313" key="4">
    <source>
        <dbReference type="EMBL" id="SMP73160.1"/>
    </source>
</evidence>
<evidence type="ECO:0000313" key="5">
    <source>
        <dbReference type="Proteomes" id="UP001158067"/>
    </source>
</evidence>
<gene>
    <name evidence="4" type="ORF">SAMN06265222_11638</name>
</gene>
<dbReference type="PANTHER" id="PTHR13789">
    <property type="entry name" value="MONOOXYGENASE"/>
    <property type="match status" value="1"/>
</dbReference>
<proteinExistence type="predicted"/>
<feature type="domain" description="FAD-binding" evidence="3">
    <location>
        <begin position="4"/>
        <end position="295"/>
    </location>
</feature>